<dbReference type="EMBL" id="CP096829">
    <property type="protein sequence ID" value="UPZ16996.1"/>
    <property type="molecule type" value="Genomic_DNA"/>
</dbReference>
<gene>
    <name evidence="10" type="ORF">M0M44_06525</name>
</gene>
<feature type="transmembrane region" description="Helical" evidence="8">
    <location>
        <begin position="180"/>
        <end position="202"/>
    </location>
</feature>
<dbReference type="InterPro" id="IPR020846">
    <property type="entry name" value="MFS_dom"/>
</dbReference>
<feature type="transmembrane region" description="Helical" evidence="8">
    <location>
        <begin position="327"/>
        <end position="345"/>
    </location>
</feature>
<evidence type="ECO:0000256" key="6">
    <source>
        <dbReference type="ARBA" id="ARBA00022989"/>
    </source>
</evidence>
<dbReference type="Pfam" id="PF07690">
    <property type="entry name" value="MFS_1"/>
    <property type="match status" value="1"/>
</dbReference>
<feature type="transmembrane region" description="Helical" evidence="8">
    <location>
        <begin position="422"/>
        <end position="442"/>
    </location>
</feature>
<dbReference type="RefSeq" id="WP_248729036.1">
    <property type="nucleotide sequence ID" value="NZ_CP096829.1"/>
</dbReference>
<dbReference type="InterPro" id="IPR011701">
    <property type="entry name" value="MFS"/>
</dbReference>
<evidence type="ECO:0000256" key="8">
    <source>
        <dbReference type="SAM" id="Phobius"/>
    </source>
</evidence>
<feature type="domain" description="Major facilitator superfamily (MFS) profile" evidence="9">
    <location>
        <begin position="51"/>
        <end position="446"/>
    </location>
</feature>
<evidence type="ECO:0000259" key="9">
    <source>
        <dbReference type="PROSITE" id="PS50850"/>
    </source>
</evidence>
<keyword evidence="11" id="KW-1185">Reference proteome</keyword>
<comment type="function">
    <text evidence="1">Resistance to tetracycline by an active tetracycline efflux. This is an energy-dependent process that decreases the accumulation of the antibiotic in whole cells. This protein functions as a metal-tetracycline/H(+) antiporter.</text>
</comment>
<dbReference type="PRINTS" id="PR01035">
    <property type="entry name" value="TCRTETA"/>
</dbReference>
<evidence type="ECO:0000256" key="1">
    <source>
        <dbReference type="ARBA" id="ARBA00003279"/>
    </source>
</evidence>
<feature type="transmembrane region" description="Helical" evidence="8">
    <location>
        <begin position="388"/>
        <end position="410"/>
    </location>
</feature>
<feature type="transmembrane region" description="Helical" evidence="8">
    <location>
        <begin position="208"/>
        <end position="228"/>
    </location>
</feature>
<feature type="transmembrane region" description="Helical" evidence="8">
    <location>
        <begin position="122"/>
        <end position="139"/>
    </location>
</feature>
<keyword evidence="6 8" id="KW-1133">Transmembrane helix</keyword>
<dbReference type="CDD" id="cd17388">
    <property type="entry name" value="MFS_TetA"/>
    <property type="match status" value="1"/>
</dbReference>
<dbReference type="Gene3D" id="1.20.1250.20">
    <property type="entry name" value="MFS general substrate transporter like domains"/>
    <property type="match status" value="1"/>
</dbReference>
<evidence type="ECO:0000256" key="3">
    <source>
        <dbReference type="ARBA" id="ARBA00007520"/>
    </source>
</evidence>
<evidence type="ECO:0000256" key="4">
    <source>
        <dbReference type="ARBA" id="ARBA00022448"/>
    </source>
</evidence>
<feature type="transmembrane region" description="Helical" evidence="8">
    <location>
        <begin position="351"/>
        <end position="368"/>
    </location>
</feature>
<dbReference type="InterPro" id="IPR001958">
    <property type="entry name" value="Tet-R_TetA/multi-R_MdtG-like"/>
</dbReference>
<proteinExistence type="inferred from homology"/>
<dbReference type="PANTHER" id="PTHR23504:SF15">
    <property type="entry name" value="MAJOR FACILITATOR SUPERFAMILY (MFS) PROFILE DOMAIN-CONTAINING PROTEIN"/>
    <property type="match status" value="1"/>
</dbReference>
<evidence type="ECO:0000256" key="2">
    <source>
        <dbReference type="ARBA" id="ARBA00004141"/>
    </source>
</evidence>
<feature type="transmembrane region" description="Helical" evidence="8">
    <location>
        <begin position="145"/>
        <end position="168"/>
    </location>
</feature>
<dbReference type="InterPro" id="IPR005829">
    <property type="entry name" value="Sugar_transporter_CS"/>
</dbReference>
<keyword evidence="4" id="KW-0813">Transport</keyword>
<dbReference type="PROSITE" id="PS50850">
    <property type="entry name" value="MFS"/>
    <property type="match status" value="1"/>
</dbReference>
<dbReference type="InterPro" id="IPR036259">
    <property type="entry name" value="MFS_trans_sf"/>
</dbReference>
<feature type="transmembrane region" description="Helical" evidence="8">
    <location>
        <begin position="296"/>
        <end position="315"/>
    </location>
</feature>
<feature type="transmembrane region" description="Helical" evidence="8">
    <location>
        <begin position="6"/>
        <end position="29"/>
    </location>
</feature>
<dbReference type="PANTHER" id="PTHR23504">
    <property type="entry name" value="MAJOR FACILITATOR SUPERFAMILY DOMAIN-CONTAINING PROTEIN 10"/>
    <property type="match status" value="1"/>
</dbReference>
<evidence type="ECO:0000313" key="10">
    <source>
        <dbReference type="EMBL" id="UPZ16996.1"/>
    </source>
</evidence>
<sequence length="454" mass="49825">MKFKFIQIGIWNFSIGILALRFGIFLLLIEKSVYLHHLTKITMLQKDKSAAIGFIFITMLIDITGWGIIIPVIPKLIEELIHGDISEAAKIGGWLTFAYAITQFVFAPVIGNLSDKFGRRPIILISLFGFSLDYILLAFSPTIIWLFIGRIIAGVTGASITTASAYIADVSTPENRAKNFGLVGAAFGLGFIIGPVIGGLLGQYGSRVPFYAAAILCMVNFLYGFFILPESLKKENRRPFDWKRANPIGAILGLRKYPTLIGLIAAIFLLYVGSHAVQSNWSFFTIYQFNWNERMIGISLGIIGLLVGVVQGGLVRYINPKIGNEKSIYIGLALYTIGMLLFAFATESWMMFVFLIPYCLGGIAGPALQSVVASKVEPSEQGEIQGTLTSLMSASSIIGPPMMANTFYFFTHDDAPFKFAGAPFILGGVLMLLSTVVAYFSLKKHVVPQTEKEQ</sequence>
<dbReference type="PROSITE" id="PS00216">
    <property type="entry name" value="SUGAR_TRANSPORT_1"/>
    <property type="match status" value="1"/>
</dbReference>
<evidence type="ECO:0000256" key="5">
    <source>
        <dbReference type="ARBA" id="ARBA00022692"/>
    </source>
</evidence>
<evidence type="ECO:0000313" key="11">
    <source>
        <dbReference type="Proteomes" id="UP000829998"/>
    </source>
</evidence>
<dbReference type="Proteomes" id="UP000829998">
    <property type="component" value="Chromosome"/>
</dbReference>
<feature type="transmembrane region" description="Helical" evidence="8">
    <location>
        <begin position="257"/>
        <end position="276"/>
    </location>
</feature>
<organism evidence="10 11">
    <name type="scientific">Flavobacterium humidisoli</name>
    <dbReference type="NCBI Taxonomy" id="2937442"/>
    <lineage>
        <taxon>Bacteria</taxon>
        <taxon>Pseudomonadati</taxon>
        <taxon>Bacteroidota</taxon>
        <taxon>Flavobacteriia</taxon>
        <taxon>Flavobacteriales</taxon>
        <taxon>Flavobacteriaceae</taxon>
        <taxon>Flavobacterium</taxon>
    </lineage>
</organism>
<feature type="transmembrane region" description="Helical" evidence="8">
    <location>
        <begin position="93"/>
        <end position="110"/>
    </location>
</feature>
<feature type="transmembrane region" description="Helical" evidence="8">
    <location>
        <begin position="50"/>
        <end position="73"/>
    </location>
</feature>
<reference evidence="10 11" key="1">
    <citation type="submission" date="2022-04" db="EMBL/GenBank/DDBJ databases">
        <authorList>
            <person name="Ra J.-S."/>
            <person name="Kim S.-B."/>
        </authorList>
    </citation>
    <scope>NUCLEOTIDE SEQUENCE [LARGE SCALE GENOMIC DNA]</scope>
    <source>
        <strain evidence="10 11">MMS21-Er5</strain>
    </source>
</reference>
<keyword evidence="5 8" id="KW-0812">Transmembrane</keyword>
<comment type="similarity">
    <text evidence="3">Belongs to the major facilitator superfamily. TCR/Tet family.</text>
</comment>
<keyword evidence="7 8" id="KW-0472">Membrane</keyword>
<protein>
    <submittedName>
        <fullName evidence="10">TCR/Tet family MFS transporter</fullName>
    </submittedName>
</protein>
<dbReference type="SUPFAM" id="SSF103473">
    <property type="entry name" value="MFS general substrate transporter"/>
    <property type="match status" value="1"/>
</dbReference>
<name>A0ABY4LYX2_9FLAO</name>
<evidence type="ECO:0000256" key="7">
    <source>
        <dbReference type="ARBA" id="ARBA00023136"/>
    </source>
</evidence>
<comment type="subcellular location">
    <subcellularLocation>
        <location evidence="2">Membrane</location>
        <topology evidence="2">Multi-pass membrane protein</topology>
    </subcellularLocation>
</comment>
<accession>A0ABY4LYX2</accession>